<dbReference type="InterPro" id="IPR007110">
    <property type="entry name" value="Ig-like_dom"/>
</dbReference>
<keyword evidence="7" id="KW-0393">Immunoglobulin domain</keyword>
<keyword evidence="2" id="KW-1090">Inhibition of host innate immune response by virus</keyword>
<dbReference type="RefSeq" id="XP_052753846.1">
    <property type="nucleotide sequence ID" value="XM_052897886.1"/>
</dbReference>
<evidence type="ECO:0000313" key="14">
    <source>
        <dbReference type="Proteomes" id="UP001652740"/>
    </source>
</evidence>
<evidence type="ECO:0000256" key="7">
    <source>
        <dbReference type="ARBA" id="ARBA00023319"/>
    </source>
</evidence>
<feature type="signal peptide" evidence="12">
    <location>
        <begin position="1"/>
        <end position="20"/>
    </location>
</feature>
<dbReference type="InterPro" id="IPR013098">
    <property type="entry name" value="Ig_I-set"/>
</dbReference>
<dbReference type="GeneID" id="113522466"/>
<keyword evidence="14" id="KW-1185">Reference proteome</keyword>
<feature type="domain" description="Ig-like" evidence="13">
    <location>
        <begin position="67"/>
        <end position="128"/>
    </location>
</feature>
<dbReference type="Pfam" id="PF07679">
    <property type="entry name" value="I-set"/>
    <property type="match status" value="1"/>
</dbReference>
<feature type="domain" description="Ig-like" evidence="13">
    <location>
        <begin position="137"/>
        <end position="241"/>
    </location>
</feature>
<evidence type="ECO:0000256" key="10">
    <source>
        <dbReference type="ARBA" id="ARBA00045444"/>
    </source>
</evidence>
<comment type="subunit">
    <text evidence="8">Interacts with host IFNA1.</text>
</comment>
<evidence type="ECO:0000256" key="4">
    <source>
        <dbReference type="ARBA" id="ARBA00023157"/>
    </source>
</evidence>
<evidence type="ECO:0000256" key="8">
    <source>
        <dbReference type="ARBA" id="ARBA00038761"/>
    </source>
</evidence>
<dbReference type="InterPro" id="IPR013783">
    <property type="entry name" value="Ig-like_fold"/>
</dbReference>
<evidence type="ECO:0000259" key="13">
    <source>
        <dbReference type="PROSITE" id="PS50835"/>
    </source>
</evidence>
<dbReference type="SUPFAM" id="SSF52200">
    <property type="entry name" value="Toll/Interleukin receptor TIR domain"/>
    <property type="match status" value="1"/>
</dbReference>
<dbReference type="InterPro" id="IPR015621">
    <property type="entry name" value="IL-1_rcpt_fam"/>
</dbReference>
<comment type="function">
    <text evidence="10">Counteracts the antiviral effects of host IFN-alpha/beta and key IFN-inducible proteins involved in viral RNA degradation suxh as host OAS1. Acts as a soluble IFN-alpha receptor and thus inhibits the interaction between host IFN-alpha and its receptor.</text>
</comment>
<evidence type="ECO:0000256" key="2">
    <source>
        <dbReference type="ARBA" id="ARBA00022632"/>
    </source>
</evidence>
<evidence type="ECO:0000256" key="1">
    <source>
        <dbReference type="ARBA" id="ARBA00022518"/>
    </source>
</evidence>
<evidence type="ECO:0000256" key="9">
    <source>
        <dbReference type="ARBA" id="ARBA00041012"/>
    </source>
</evidence>
<dbReference type="SMART" id="SM00409">
    <property type="entry name" value="IG"/>
    <property type="match status" value="2"/>
</dbReference>
<keyword evidence="4" id="KW-1015">Disulfide bond</keyword>
<keyword evidence="5" id="KW-0325">Glycoprotein</keyword>
<feature type="chain" id="PRO_5046532709" description="Soluble interferon alpha/beta receptor OPG204" evidence="12">
    <location>
        <begin position="21"/>
        <end position="485"/>
    </location>
</feature>
<keyword evidence="2" id="KW-0899">Viral immunoevasion</keyword>
<accession>A0ABM3MR93</accession>
<dbReference type="InterPro" id="IPR036179">
    <property type="entry name" value="Ig-like_dom_sf"/>
</dbReference>
<keyword evidence="2" id="KW-0945">Host-virus interaction</keyword>
<keyword evidence="12" id="KW-0732">Signal</keyword>
<proteinExistence type="predicted"/>
<gene>
    <name evidence="15" type="primary">LOC113522466</name>
</gene>
<dbReference type="PANTHER" id="PTHR11890:SF44">
    <property type="entry name" value="X-LINKED INTERLEUKIN-1 RECEPTOR ACCESSORY PROTEIN-LIKE 2"/>
    <property type="match status" value="1"/>
</dbReference>
<sequence>MNMWRFLTLTLMASVAEVLGTAGQYCSVNTFTSNTAGMQFTKEPVPTEFGFEDKFKSIHCCVKGYRSIEWFKNGVPYPWSAGVSNLILYPEAANQTLYTGSATRSDSGNYTCRISNETHSDVHTITLDILDKPIDRPRRMFISKDQWVDEGDELRLFCEALVGKSYLADALSDLRWRKIWPNGTEGDLLPTQNETRTHRDDVTDIRGSFMHVARVTPLDFGAYACVVHSNGAVVTSNVTVHRRGNITRVPWAGGGGGGGGGAVPWRALVLCAACGALALLSVAALHRRCTPRLLLALQQLRARTAGPARRARVLEKDFDVVVCWTPVDEEVVRGALLPTLTLKYKYRVHELQLSTMPDNWYNEMSPELARCRSLLAVVSPSQYTAQQLLEALRQLRALPLSPVVVLLQDLPKLKREAKESGARLVEVVRGLRLLAWRHVHDRAFWRELRPLLPLPPSHYQHDNKTNTTQNSADSVQNTGSLTALV</sequence>
<dbReference type="InterPro" id="IPR035897">
    <property type="entry name" value="Toll_tir_struct_dom_sf"/>
</dbReference>
<feature type="compositionally biased region" description="Polar residues" evidence="11">
    <location>
        <begin position="465"/>
        <end position="485"/>
    </location>
</feature>
<dbReference type="Gene3D" id="2.60.40.10">
    <property type="entry name" value="Immunoglobulins"/>
    <property type="match status" value="2"/>
</dbReference>
<keyword evidence="3" id="KW-1114">Inhibition of host interferon signaling pathway by virus</keyword>
<organism evidence="14 15">
    <name type="scientific">Galleria mellonella</name>
    <name type="common">Greater wax moth</name>
    <dbReference type="NCBI Taxonomy" id="7137"/>
    <lineage>
        <taxon>Eukaryota</taxon>
        <taxon>Metazoa</taxon>
        <taxon>Ecdysozoa</taxon>
        <taxon>Arthropoda</taxon>
        <taxon>Hexapoda</taxon>
        <taxon>Insecta</taxon>
        <taxon>Pterygota</taxon>
        <taxon>Neoptera</taxon>
        <taxon>Endopterygota</taxon>
        <taxon>Lepidoptera</taxon>
        <taxon>Glossata</taxon>
        <taxon>Ditrysia</taxon>
        <taxon>Pyraloidea</taxon>
        <taxon>Pyralidae</taxon>
        <taxon>Galleriinae</taxon>
        <taxon>Galleria</taxon>
    </lineage>
</organism>
<evidence type="ECO:0000256" key="6">
    <source>
        <dbReference type="ARBA" id="ARBA00023258"/>
    </source>
</evidence>
<dbReference type="Gene3D" id="3.40.50.10140">
    <property type="entry name" value="Toll/interleukin-1 receptor homology (TIR) domain"/>
    <property type="match status" value="1"/>
</dbReference>
<evidence type="ECO:0000256" key="12">
    <source>
        <dbReference type="SAM" id="SignalP"/>
    </source>
</evidence>
<name>A0ABM3MR93_GALME</name>
<evidence type="ECO:0000256" key="11">
    <source>
        <dbReference type="SAM" id="MobiDB-lite"/>
    </source>
</evidence>
<dbReference type="SUPFAM" id="SSF48726">
    <property type="entry name" value="Immunoglobulin"/>
    <property type="match status" value="2"/>
</dbReference>
<dbReference type="Proteomes" id="UP001652740">
    <property type="component" value="Unplaced"/>
</dbReference>
<evidence type="ECO:0000313" key="15">
    <source>
        <dbReference type="RefSeq" id="XP_052753846.1"/>
    </source>
</evidence>
<evidence type="ECO:0000256" key="5">
    <source>
        <dbReference type="ARBA" id="ARBA00023180"/>
    </source>
</evidence>
<feature type="region of interest" description="Disordered" evidence="11">
    <location>
        <begin position="459"/>
        <end position="485"/>
    </location>
</feature>
<protein>
    <recommendedName>
        <fullName evidence="9">Soluble interferon alpha/beta receptor OPG204</fullName>
    </recommendedName>
</protein>
<reference evidence="15" key="1">
    <citation type="submission" date="2025-08" db="UniProtKB">
        <authorList>
            <consortium name="RefSeq"/>
        </authorList>
    </citation>
    <scope>IDENTIFICATION</scope>
    <source>
        <tissue evidence="15">Whole larvae</tissue>
    </source>
</reference>
<dbReference type="PANTHER" id="PTHR11890">
    <property type="entry name" value="INTERLEUKIN-1 RECEPTOR FAMILY MEMBER"/>
    <property type="match status" value="1"/>
</dbReference>
<dbReference type="InterPro" id="IPR003599">
    <property type="entry name" value="Ig_sub"/>
</dbReference>
<keyword evidence="1" id="KW-0244">Early protein</keyword>
<dbReference type="PROSITE" id="PS50835">
    <property type="entry name" value="IG_LIKE"/>
    <property type="match status" value="2"/>
</dbReference>
<evidence type="ECO:0000256" key="3">
    <source>
        <dbReference type="ARBA" id="ARBA00022830"/>
    </source>
</evidence>
<keyword evidence="6" id="KW-0922">Interferon antiviral system evasion</keyword>